<gene>
    <name evidence="2" type="primary">nlpE</name>
    <name evidence="2" type="synonym">cutF</name>
    <name evidence="2" type="ORF">GPY51_12990</name>
</gene>
<keyword evidence="2" id="KW-0449">Lipoprotein</keyword>
<evidence type="ECO:0000313" key="3">
    <source>
        <dbReference type="Proteomes" id="UP000479300"/>
    </source>
</evidence>
<dbReference type="AlphaFoldDB" id="A0A6L9JK15"/>
<feature type="domain" description="NlpE C-terminal OB" evidence="1">
    <location>
        <begin position="134"/>
        <end position="222"/>
    </location>
</feature>
<dbReference type="Pfam" id="PF17185">
    <property type="entry name" value="NlpE_C"/>
    <property type="match status" value="1"/>
</dbReference>
<accession>A0A6L9JK15</accession>
<evidence type="ECO:0000259" key="1">
    <source>
        <dbReference type="Pfam" id="PF17185"/>
    </source>
</evidence>
<name>A0A6L9JK15_PHOLM</name>
<reference evidence="2 3" key="1">
    <citation type="submission" date="2019-12" db="EMBL/GenBank/DDBJ databases">
        <title>Engineering Photorhabdus to improve their lethality against agricultural pests.</title>
        <authorList>
            <person name="Machado R.A.R."/>
        </authorList>
    </citation>
    <scope>NUCLEOTIDE SEQUENCE [LARGE SCALE GENOMIC DNA]</scope>
    <source>
        <strain evidence="2 3">EN01</strain>
    </source>
</reference>
<comment type="caution">
    <text evidence="2">The sequence shown here is derived from an EMBL/GenBank/DDBJ whole genome shotgun (WGS) entry which is preliminary data.</text>
</comment>
<dbReference type="NCBIfam" id="NF007814">
    <property type="entry name" value="PRK10523.1"/>
    <property type="match status" value="1"/>
</dbReference>
<dbReference type="Proteomes" id="UP000479300">
    <property type="component" value="Unassembled WGS sequence"/>
</dbReference>
<dbReference type="InterPro" id="IPR033450">
    <property type="entry name" value="NlpE_C"/>
</dbReference>
<proteinExistence type="predicted"/>
<dbReference type="Pfam" id="PF04170">
    <property type="entry name" value="NlpE"/>
    <property type="match status" value="1"/>
</dbReference>
<dbReference type="InterPro" id="IPR038139">
    <property type="entry name" value="NlpE_C_sf"/>
</dbReference>
<sequence>MEINVNKKLLTALVAVGVSALMGCKGNSAQQMSSQPVDQTFHGALPCADCSGIDTTLLLDNDGTYILEQTYIGARDGDQSFFESGLWAKDGEKIRLTKSDDQKSYYLSKGENLVMLDIEGNKIESSFNYELQRVKPKKLAGEYSYMADAALFTDCSTGKRYAVTESLDLEQGYHQVGVEGGTPVYVEVEGYYSVRPSMEDGQFDPALIQTGKIHFDKSKSCNMKKQF</sequence>
<dbReference type="Gene3D" id="2.40.128.640">
    <property type="match status" value="1"/>
</dbReference>
<organism evidence="2 3">
    <name type="scientific">Photorhabdus laumondii subsp. laumondii</name>
    <name type="common">Photorhabdus luminescens subsp. laumondii</name>
    <dbReference type="NCBI Taxonomy" id="141679"/>
    <lineage>
        <taxon>Bacteria</taxon>
        <taxon>Pseudomonadati</taxon>
        <taxon>Pseudomonadota</taxon>
        <taxon>Gammaproteobacteria</taxon>
        <taxon>Enterobacterales</taxon>
        <taxon>Morganellaceae</taxon>
        <taxon>Photorhabdus</taxon>
    </lineage>
</organism>
<dbReference type="InterPro" id="IPR007298">
    <property type="entry name" value="Cu-R_lipoprotein_NlpE"/>
</dbReference>
<dbReference type="PROSITE" id="PS51257">
    <property type="entry name" value="PROKAR_LIPOPROTEIN"/>
    <property type="match status" value="1"/>
</dbReference>
<evidence type="ECO:0000313" key="2">
    <source>
        <dbReference type="EMBL" id="NDL39658.1"/>
    </source>
</evidence>
<protein>
    <submittedName>
        <fullName evidence="2">Envelope stress response activation lipoprotein NlpE</fullName>
    </submittedName>
</protein>
<dbReference type="Gene3D" id="2.40.50.540">
    <property type="match status" value="1"/>
</dbReference>
<dbReference type="EMBL" id="WSFA01000027">
    <property type="protein sequence ID" value="NDL39658.1"/>
    <property type="molecule type" value="Genomic_DNA"/>
</dbReference>